<dbReference type="EMBL" id="WHNX01000003">
    <property type="protein sequence ID" value="MPW24602.1"/>
    <property type="molecule type" value="Genomic_DNA"/>
</dbReference>
<organism evidence="2 3">
    <name type="scientific">Alkalibaculum sporogenes</name>
    <dbReference type="NCBI Taxonomy" id="2655001"/>
    <lineage>
        <taxon>Bacteria</taxon>
        <taxon>Bacillati</taxon>
        <taxon>Bacillota</taxon>
        <taxon>Clostridia</taxon>
        <taxon>Eubacteriales</taxon>
        <taxon>Eubacteriaceae</taxon>
        <taxon>Alkalibaculum</taxon>
    </lineage>
</organism>
<dbReference type="InterPro" id="IPR003797">
    <property type="entry name" value="DegV"/>
</dbReference>
<dbReference type="RefSeq" id="WP_152801253.1">
    <property type="nucleotide sequence ID" value="NZ_WHNX01000003.1"/>
</dbReference>
<dbReference type="InterPro" id="IPR050270">
    <property type="entry name" value="DegV_domain_contain"/>
</dbReference>
<proteinExistence type="predicted"/>
<protein>
    <submittedName>
        <fullName evidence="2">DegV family EDD domain-containing protein</fullName>
    </submittedName>
</protein>
<accession>A0A6A7K5E3</accession>
<dbReference type="PANTHER" id="PTHR33434">
    <property type="entry name" value="DEGV DOMAIN-CONTAINING PROTEIN DR_1986-RELATED"/>
    <property type="match status" value="1"/>
</dbReference>
<dbReference type="AlphaFoldDB" id="A0A6A7K5E3"/>
<evidence type="ECO:0000256" key="1">
    <source>
        <dbReference type="ARBA" id="ARBA00023121"/>
    </source>
</evidence>
<dbReference type="GO" id="GO:0008289">
    <property type="term" value="F:lipid binding"/>
    <property type="evidence" value="ECO:0007669"/>
    <property type="project" value="UniProtKB-KW"/>
</dbReference>
<dbReference type="InterPro" id="IPR043168">
    <property type="entry name" value="DegV_C"/>
</dbReference>
<evidence type="ECO:0000313" key="3">
    <source>
        <dbReference type="Proteomes" id="UP000440004"/>
    </source>
</evidence>
<name>A0A6A7K5E3_9FIRM</name>
<reference evidence="2 3" key="1">
    <citation type="submission" date="2019-10" db="EMBL/GenBank/DDBJ databases">
        <title>Alkalibaculum tamaniensis sp.nov., a new alkaliphilic acetogen, isolated on methoxylated aromatics from a mud volcano.</title>
        <authorList>
            <person name="Khomyakova M.A."/>
            <person name="Merkel A.Y."/>
            <person name="Bonch-Osmolovskaya E.A."/>
            <person name="Slobodkin A.I."/>
        </authorList>
    </citation>
    <scope>NUCLEOTIDE SEQUENCE [LARGE SCALE GENOMIC DNA]</scope>
    <source>
        <strain evidence="2 3">M08DMB</strain>
    </source>
</reference>
<dbReference type="SUPFAM" id="SSF82549">
    <property type="entry name" value="DAK1/DegV-like"/>
    <property type="match status" value="1"/>
</dbReference>
<comment type="caution">
    <text evidence="2">The sequence shown here is derived from an EMBL/GenBank/DDBJ whole genome shotgun (WGS) entry which is preliminary data.</text>
</comment>
<gene>
    <name evidence="2" type="ORF">GC105_02190</name>
</gene>
<dbReference type="PANTHER" id="PTHR33434:SF2">
    <property type="entry name" value="FATTY ACID-BINDING PROTEIN TM_1468"/>
    <property type="match status" value="1"/>
</dbReference>
<dbReference type="PROSITE" id="PS51482">
    <property type="entry name" value="DEGV"/>
    <property type="match status" value="1"/>
</dbReference>
<sequence length="280" mass="31231">MGIRIVTDSASDLNIDIEKKYNIEIVPLTVNFDSQSYKDRVEITSEEFFNKLDESKVIPSTSQVNPKEFEDVFKSIIDEGDEILGIFLSSHLSGTYNAALIAKDMLKSNQITIIDSQMVSLSEGLLVYKAAVMASQGKSVNDIVEYINQVKESLKTIIVVDTLDYLRKGGRLTASQAFIGGILNLKPILTMSQGKLVPLNKVRGRKKTLQWINNWLKENNVDLTDKTIYIVHARDEKYLEELETMLIEEFGVKDIIKSEVGAIVGTHSGPGAIGMCFIPH</sequence>
<keyword evidence="1" id="KW-0446">Lipid-binding</keyword>
<keyword evidence="3" id="KW-1185">Reference proteome</keyword>
<dbReference type="Gene3D" id="3.40.50.10170">
    <property type="match status" value="1"/>
</dbReference>
<dbReference type="Pfam" id="PF02645">
    <property type="entry name" value="DegV"/>
    <property type="match status" value="1"/>
</dbReference>
<dbReference type="Proteomes" id="UP000440004">
    <property type="component" value="Unassembled WGS sequence"/>
</dbReference>
<evidence type="ECO:0000313" key="2">
    <source>
        <dbReference type="EMBL" id="MPW24602.1"/>
    </source>
</evidence>
<dbReference type="Gene3D" id="3.30.1180.10">
    <property type="match status" value="1"/>
</dbReference>
<dbReference type="NCBIfam" id="TIGR00762">
    <property type="entry name" value="DegV"/>
    <property type="match status" value="1"/>
</dbReference>